<dbReference type="GO" id="GO:0016289">
    <property type="term" value="F:acyl-CoA hydrolase activity"/>
    <property type="evidence" value="ECO:0007669"/>
    <property type="project" value="UniProtKB-ARBA"/>
</dbReference>
<evidence type="ECO:0000313" key="3">
    <source>
        <dbReference type="EMBL" id="RSL29453.1"/>
    </source>
</evidence>
<name>A0A428MTJ8_9BACI</name>
<dbReference type="OrthoDB" id="286702at2"/>
<sequence length="144" mass="15738">MTTSLKEYFQQDSFANHLGICIEELNHGFATVSMKVTEDMLNFHKSANGGAIFSLADAAFACASNSHGQTAVGVNVSIHFVDAAAAGDTLTAIAKEDNKSYKLGLYRIEVYNQHDTLIALAEGLVYRKKEQFIDSEQLLSQRST</sequence>
<dbReference type="SUPFAM" id="SSF54637">
    <property type="entry name" value="Thioesterase/thiol ester dehydrase-isomerase"/>
    <property type="match status" value="1"/>
</dbReference>
<dbReference type="EMBL" id="RBVX01000066">
    <property type="protein sequence ID" value="RSL29453.1"/>
    <property type="molecule type" value="Genomic_DNA"/>
</dbReference>
<organism evidence="3 4">
    <name type="scientific">Salibacterium salarium</name>
    <dbReference type="NCBI Taxonomy" id="284579"/>
    <lineage>
        <taxon>Bacteria</taxon>
        <taxon>Bacillati</taxon>
        <taxon>Bacillota</taxon>
        <taxon>Bacilli</taxon>
        <taxon>Bacillales</taxon>
        <taxon>Bacillaceae</taxon>
    </lineage>
</organism>
<proteinExistence type="predicted"/>
<dbReference type="InterPro" id="IPR011973">
    <property type="entry name" value="PaaD"/>
</dbReference>
<protein>
    <submittedName>
        <fullName evidence="3">Hydroxyphenylacetyl-CoA thioesterase PaaI</fullName>
    </submittedName>
</protein>
<gene>
    <name evidence="3" type="primary">paaI</name>
    <name evidence="3" type="ORF">D7Z54_31135</name>
</gene>
<accession>A0A428MTJ8</accession>
<dbReference type="Proteomes" id="UP000275076">
    <property type="component" value="Unassembled WGS sequence"/>
</dbReference>
<dbReference type="NCBIfam" id="TIGR00369">
    <property type="entry name" value="unchar_dom_1"/>
    <property type="match status" value="1"/>
</dbReference>
<dbReference type="InterPro" id="IPR006683">
    <property type="entry name" value="Thioestr_dom"/>
</dbReference>
<evidence type="ECO:0000259" key="2">
    <source>
        <dbReference type="Pfam" id="PF03061"/>
    </source>
</evidence>
<reference evidence="3 4" key="1">
    <citation type="submission" date="2018-10" db="EMBL/GenBank/DDBJ databases">
        <title>Draft genome sequence of Bacillus salarius IM0101, isolated from a hypersaline soil in Inner Mongolia, China.</title>
        <authorList>
            <person name="Yamprayoonswat W."/>
            <person name="Boonvisut S."/>
            <person name="Jumpathong W."/>
            <person name="Sittihan S."/>
            <person name="Ruangsuj P."/>
            <person name="Wanthongcharoen S."/>
            <person name="Thongpramul N."/>
            <person name="Pimmason S."/>
            <person name="Yu B."/>
            <person name="Yasawong M."/>
        </authorList>
    </citation>
    <scope>NUCLEOTIDE SEQUENCE [LARGE SCALE GENOMIC DNA]</scope>
    <source>
        <strain evidence="3 4">IM0101</strain>
    </source>
</reference>
<dbReference type="InterPro" id="IPR003736">
    <property type="entry name" value="PAAI_dom"/>
</dbReference>
<keyword evidence="4" id="KW-1185">Reference proteome</keyword>
<dbReference type="AlphaFoldDB" id="A0A428MTJ8"/>
<dbReference type="PANTHER" id="PTHR42856:SF1">
    <property type="entry name" value="ACYL-COENZYME A THIOESTERASE PAAI"/>
    <property type="match status" value="1"/>
</dbReference>
<dbReference type="RefSeq" id="WP_125562503.1">
    <property type="nucleotide sequence ID" value="NZ_RBVX01000066.1"/>
</dbReference>
<dbReference type="PANTHER" id="PTHR42856">
    <property type="entry name" value="ACYL-COENZYME A THIOESTERASE PAAI"/>
    <property type="match status" value="1"/>
</dbReference>
<keyword evidence="1" id="KW-0378">Hydrolase</keyword>
<evidence type="ECO:0000256" key="1">
    <source>
        <dbReference type="ARBA" id="ARBA00022801"/>
    </source>
</evidence>
<feature type="domain" description="Thioesterase" evidence="2">
    <location>
        <begin position="46"/>
        <end position="118"/>
    </location>
</feature>
<dbReference type="CDD" id="cd03443">
    <property type="entry name" value="PaaI_thioesterase"/>
    <property type="match status" value="1"/>
</dbReference>
<dbReference type="InterPro" id="IPR052723">
    <property type="entry name" value="Acyl-CoA_thioesterase_PaaI"/>
</dbReference>
<dbReference type="NCBIfam" id="TIGR02286">
    <property type="entry name" value="PaaD"/>
    <property type="match status" value="1"/>
</dbReference>
<dbReference type="Pfam" id="PF03061">
    <property type="entry name" value="4HBT"/>
    <property type="match status" value="1"/>
</dbReference>
<dbReference type="Gene3D" id="3.10.129.10">
    <property type="entry name" value="Hotdog Thioesterase"/>
    <property type="match status" value="1"/>
</dbReference>
<evidence type="ECO:0000313" key="4">
    <source>
        <dbReference type="Proteomes" id="UP000275076"/>
    </source>
</evidence>
<dbReference type="InterPro" id="IPR029069">
    <property type="entry name" value="HotDog_dom_sf"/>
</dbReference>
<comment type="caution">
    <text evidence="3">The sequence shown here is derived from an EMBL/GenBank/DDBJ whole genome shotgun (WGS) entry which is preliminary data.</text>
</comment>